<evidence type="ECO:0000313" key="1">
    <source>
        <dbReference type="EMBL" id="KWZ83307.1"/>
    </source>
</evidence>
<protein>
    <submittedName>
        <fullName evidence="1">Uncharacterized protein</fullName>
    </submittedName>
</protein>
<accession>A0A133KUZ2</accession>
<reference evidence="2" key="1">
    <citation type="submission" date="2016-01" db="EMBL/GenBank/DDBJ databases">
        <authorList>
            <person name="Mitreva M."/>
            <person name="Pepin K.H."/>
            <person name="Mihindukulasuriya K.A."/>
            <person name="Fulton R."/>
            <person name="Fronick C."/>
            <person name="O'Laughlin M."/>
            <person name="Miner T."/>
            <person name="Herter B."/>
            <person name="Rosa B.A."/>
            <person name="Cordes M."/>
            <person name="Tomlinson C."/>
            <person name="Wollam A."/>
            <person name="Palsikar V.B."/>
            <person name="Mardis E.R."/>
            <person name="Wilson R.K."/>
        </authorList>
    </citation>
    <scope>NUCLEOTIDE SEQUENCE [LARGE SCALE GENOMIC DNA]</scope>
    <source>
        <strain evidence="2">GED7749B</strain>
    </source>
</reference>
<dbReference type="EMBL" id="LRPN01000039">
    <property type="protein sequence ID" value="KWZ83307.1"/>
    <property type="molecule type" value="Genomic_DNA"/>
</dbReference>
<gene>
    <name evidence="1" type="ORF">HMPREF3213_01295</name>
</gene>
<dbReference type="Proteomes" id="UP000070376">
    <property type="component" value="Unassembled WGS sequence"/>
</dbReference>
<name>A0A133KUZ2_HEYCO</name>
<proteinExistence type="predicted"/>
<comment type="caution">
    <text evidence="1">The sequence shown here is derived from an EMBL/GenBank/DDBJ whole genome shotgun (WGS) entry which is preliminary data.</text>
</comment>
<dbReference type="AlphaFoldDB" id="A0A133KUZ2"/>
<sequence>MLPSKNHHFPSFYHNHSMKQKDNEMKKDNLKTGCLFSFIY</sequence>
<organism evidence="1 2">
    <name type="scientific">Heyndrickxia coagulans</name>
    <name type="common">Weizmannia coagulans</name>
    <dbReference type="NCBI Taxonomy" id="1398"/>
    <lineage>
        <taxon>Bacteria</taxon>
        <taxon>Bacillati</taxon>
        <taxon>Bacillota</taxon>
        <taxon>Bacilli</taxon>
        <taxon>Bacillales</taxon>
        <taxon>Bacillaceae</taxon>
        <taxon>Heyndrickxia</taxon>
    </lineage>
</organism>
<dbReference type="PATRIC" id="fig|1398.22.peg.1309"/>
<evidence type="ECO:0000313" key="2">
    <source>
        <dbReference type="Proteomes" id="UP000070376"/>
    </source>
</evidence>